<protein>
    <submittedName>
        <fullName evidence="3">Uncharacterized protein</fullName>
    </submittedName>
</protein>
<proteinExistence type="predicted"/>
<evidence type="ECO:0000256" key="1">
    <source>
        <dbReference type="SAM" id="MobiDB-lite"/>
    </source>
</evidence>
<sequence>MPHFFASFAPARRRIFRKRASLAVRPAAALLAAAAFAAPLPAGAQENPLRSVSNAIGLTTSTTEERPDFVRASRPDDEKMDFIPFVGPEKKRIPLKTAEQAAADDAALVADKSKAQARLKKLQAQPVEKLAPAPKPPAVTDQF</sequence>
<keyword evidence="2" id="KW-0732">Signal</keyword>
<organism evidence="3 4">
    <name type="scientific">Rhodoblastus acidophilus</name>
    <name type="common">Rhodopseudomonas acidophila</name>
    <dbReference type="NCBI Taxonomy" id="1074"/>
    <lineage>
        <taxon>Bacteria</taxon>
        <taxon>Pseudomonadati</taxon>
        <taxon>Pseudomonadota</taxon>
        <taxon>Alphaproteobacteria</taxon>
        <taxon>Hyphomicrobiales</taxon>
        <taxon>Rhodoblastaceae</taxon>
        <taxon>Rhodoblastus</taxon>
    </lineage>
</organism>
<evidence type="ECO:0000313" key="3">
    <source>
        <dbReference type="EMBL" id="SNB68786.1"/>
    </source>
</evidence>
<dbReference type="AlphaFoldDB" id="A0A212R980"/>
<feature type="region of interest" description="Disordered" evidence="1">
    <location>
        <begin position="120"/>
        <end position="143"/>
    </location>
</feature>
<feature type="chain" id="PRO_5012736126" evidence="2">
    <location>
        <begin position="38"/>
        <end position="143"/>
    </location>
</feature>
<dbReference type="RefSeq" id="WP_141098396.1">
    <property type="nucleotide sequence ID" value="NZ_FYDG01000003.1"/>
</dbReference>
<name>A0A212R980_RHOAC</name>
<gene>
    <name evidence="3" type="ORF">SAMN06265338_103117</name>
</gene>
<dbReference type="EMBL" id="FYDG01000003">
    <property type="protein sequence ID" value="SNB68786.1"/>
    <property type="molecule type" value="Genomic_DNA"/>
</dbReference>
<accession>A0A212R980</accession>
<feature type="signal peptide" evidence="2">
    <location>
        <begin position="1"/>
        <end position="37"/>
    </location>
</feature>
<evidence type="ECO:0000256" key="2">
    <source>
        <dbReference type="SAM" id="SignalP"/>
    </source>
</evidence>
<evidence type="ECO:0000313" key="4">
    <source>
        <dbReference type="Proteomes" id="UP000198418"/>
    </source>
</evidence>
<dbReference type="OrthoDB" id="8455924at2"/>
<keyword evidence="4" id="KW-1185">Reference proteome</keyword>
<reference evidence="4" key="1">
    <citation type="submission" date="2017-06" db="EMBL/GenBank/DDBJ databases">
        <authorList>
            <person name="Varghese N."/>
            <person name="Submissions S."/>
        </authorList>
    </citation>
    <scope>NUCLEOTIDE SEQUENCE [LARGE SCALE GENOMIC DNA]</scope>
    <source>
        <strain evidence="4">DSM 137</strain>
    </source>
</reference>
<dbReference type="Proteomes" id="UP000198418">
    <property type="component" value="Unassembled WGS sequence"/>
</dbReference>